<keyword evidence="6" id="KW-0418">Kinase</keyword>
<dbReference type="CDD" id="cd00082">
    <property type="entry name" value="HisKA"/>
    <property type="match status" value="1"/>
</dbReference>
<dbReference type="SUPFAM" id="SSF47384">
    <property type="entry name" value="Homodimeric domain of signal transducing histidine kinase"/>
    <property type="match status" value="1"/>
</dbReference>
<keyword evidence="4" id="KW-0472">Membrane</keyword>
<dbReference type="InterPro" id="IPR036890">
    <property type="entry name" value="HATPase_C_sf"/>
</dbReference>
<dbReference type="Gene3D" id="1.10.287.130">
    <property type="match status" value="1"/>
</dbReference>
<organism evidence="6 7">
    <name type="scientific">Tenacibaculum gallaicum</name>
    <dbReference type="NCBI Taxonomy" id="561505"/>
    <lineage>
        <taxon>Bacteria</taxon>
        <taxon>Pseudomonadati</taxon>
        <taxon>Bacteroidota</taxon>
        <taxon>Flavobacteriia</taxon>
        <taxon>Flavobacteriales</taxon>
        <taxon>Flavobacteriaceae</taxon>
        <taxon>Tenacibaculum</taxon>
    </lineage>
</organism>
<dbReference type="GO" id="GO:0000155">
    <property type="term" value="F:phosphorelay sensor kinase activity"/>
    <property type="evidence" value="ECO:0007669"/>
    <property type="project" value="InterPro"/>
</dbReference>
<dbReference type="InterPro" id="IPR003594">
    <property type="entry name" value="HATPase_dom"/>
</dbReference>
<keyword evidence="6" id="KW-0808">Transferase</keyword>
<keyword evidence="7" id="KW-1185">Reference proteome</keyword>
<dbReference type="RefSeq" id="WP_115900089.1">
    <property type="nucleotide sequence ID" value="NZ_QUNS01000001.1"/>
</dbReference>
<feature type="transmembrane region" description="Helical" evidence="4">
    <location>
        <begin position="9"/>
        <end position="27"/>
    </location>
</feature>
<reference evidence="6 7" key="1">
    <citation type="submission" date="2018-08" db="EMBL/GenBank/DDBJ databases">
        <title>Genomic Encyclopedia of Type Strains, Phase IV (KMG-IV): sequencing the most valuable type-strain genomes for metagenomic binning, comparative biology and taxonomic classification.</title>
        <authorList>
            <person name="Goeker M."/>
        </authorList>
    </citation>
    <scope>NUCLEOTIDE SEQUENCE [LARGE SCALE GENOMIC DNA]</scope>
    <source>
        <strain evidence="6 7">DSM 18841</strain>
    </source>
</reference>
<dbReference type="PROSITE" id="PS50109">
    <property type="entry name" value="HIS_KIN"/>
    <property type="match status" value="1"/>
</dbReference>
<comment type="caution">
    <text evidence="6">The sequence shown here is derived from an EMBL/GenBank/DDBJ whole genome shotgun (WGS) entry which is preliminary data.</text>
</comment>
<evidence type="ECO:0000313" key="6">
    <source>
        <dbReference type="EMBL" id="REH56820.1"/>
    </source>
</evidence>
<dbReference type="InterPro" id="IPR003661">
    <property type="entry name" value="HisK_dim/P_dom"/>
</dbReference>
<sequence length="530" mass="60830">MNTRKHRWILYLISATIIATILIQFYWNYKNYQQNKQRVINEIQLSLDNAVEEYYAALTKQNFFAIVESRKATSKNNLNDKNIWKEVFSSQIEKKKDSIQFKISSFDIRTDNPKEFKKMNSYFVDSLLNDMKHEINDSTPKKYSKITQITQFNKDHTSGIHLDSSGIKEVKVFKGKRATDSLKLIKGLQTIFISVQNDSLDHVKLDSIIKKQLTTKGISTPFYLNHFKHDTLFYSSKKEGVPTLNLQSDAKSTYVKSNEKLTLLYENPSSEILKRSSTGIILSLLLSLAVVTSLFYLLKVINQQKELAEIKNDLISNITHEFKTPITTVSTALEAINNFNAINDKEKTKKYISISSVQIEKLHLMVEKLLETATLDSEKLLLKKEPINLVELIENNAKKHQFTNSEKTIQFSSNKSEIITNIDVFHFENAISNLLDNAIKYGGEIIEIHINQVLNAIEITVADNGKGIDKNQQEKIFDQFYRIPKGNTHDVKGFGIGLYYTKKIIEKHKGVISLISKPNNTLFKIVLNNE</sequence>
<dbReference type="Proteomes" id="UP000256884">
    <property type="component" value="Unassembled WGS sequence"/>
</dbReference>
<name>A0A3E0IDK7_9FLAO</name>
<dbReference type="SMART" id="SM00387">
    <property type="entry name" value="HATPase_c"/>
    <property type="match status" value="1"/>
</dbReference>
<dbReference type="InterPro" id="IPR005467">
    <property type="entry name" value="His_kinase_dom"/>
</dbReference>
<comment type="catalytic activity">
    <reaction evidence="1">
        <text>ATP + protein L-histidine = ADP + protein N-phospho-L-histidine.</text>
        <dbReference type="EC" id="2.7.13.3"/>
    </reaction>
</comment>
<dbReference type="InterPro" id="IPR004358">
    <property type="entry name" value="Sig_transdc_His_kin-like_C"/>
</dbReference>
<dbReference type="CDD" id="cd00075">
    <property type="entry name" value="HATPase"/>
    <property type="match status" value="1"/>
</dbReference>
<dbReference type="SMART" id="SM00388">
    <property type="entry name" value="HisKA"/>
    <property type="match status" value="1"/>
</dbReference>
<dbReference type="PANTHER" id="PTHR43547:SF2">
    <property type="entry name" value="HYBRID SIGNAL TRANSDUCTION HISTIDINE KINASE C"/>
    <property type="match status" value="1"/>
</dbReference>
<dbReference type="SUPFAM" id="SSF55874">
    <property type="entry name" value="ATPase domain of HSP90 chaperone/DNA topoisomerase II/histidine kinase"/>
    <property type="match status" value="1"/>
</dbReference>
<evidence type="ECO:0000256" key="2">
    <source>
        <dbReference type="ARBA" id="ARBA00012438"/>
    </source>
</evidence>
<keyword evidence="4" id="KW-0812">Transmembrane</keyword>
<gene>
    <name evidence="6" type="ORF">C7448_101866</name>
</gene>
<evidence type="ECO:0000256" key="3">
    <source>
        <dbReference type="ARBA" id="ARBA00022553"/>
    </source>
</evidence>
<dbReference type="EMBL" id="QUNS01000001">
    <property type="protein sequence ID" value="REH56820.1"/>
    <property type="molecule type" value="Genomic_DNA"/>
</dbReference>
<keyword evidence="3" id="KW-0597">Phosphoprotein</keyword>
<feature type="domain" description="Histidine kinase" evidence="5">
    <location>
        <begin position="317"/>
        <end position="530"/>
    </location>
</feature>
<dbReference type="OrthoDB" id="1933776at2"/>
<dbReference type="AlphaFoldDB" id="A0A3E0IDK7"/>
<accession>A0A3E0IDK7</accession>
<dbReference type="Pfam" id="PF02518">
    <property type="entry name" value="HATPase_c"/>
    <property type="match status" value="1"/>
</dbReference>
<dbReference type="PRINTS" id="PR00344">
    <property type="entry name" value="BCTRLSENSOR"/>
</dbReference>
<evidence type="ECO:0000256" key="1">
    <source>
        <dbReference type="ARBA" id="ARBA00000085"/>
    </source>
</evidence>
<protein>
    <recommendedName>
        <fullName evidence="2">histidine kinase</fullName>
        <ecNumber evidence="2">2.7.13.3</ecNumber>
    </recommendedName>
</protein>
<keyword evidence="4" id="KW-1133">Transmembrane helix</keyword>
<evidence type="ECO:0000313" key="7">
    <source>
        <dbReference type="Proteomes" id="UP000256884"/>
    </source>
</evidence>
<dbReference type="EC" id="2.7.13.3" evidence="2"/>
<dbReference type="Gene3D" id="3.30.565.10">
    <property type="entry name" value="Histidine kinase-like ATPase, C-terminal domain"/>
    <property type="match status" value="1"/>
</dbReference>
<evidence type="ECO:0000256" key="4">
    <source>
        <dbReference type="SAM" id="Phobius"/>
    </source>
</evidence>
<dbReference type="InterPro" id="IPR036097">
    <property type="entry name" value="HisK_dim/P_sf"/>
</dbReference>
<dbReference type="Pfam" id="PF00512">
    <property type="entry name" value="HisKA"/>
    <property type="match status" value="1"/>
</dbReference>
<dbReference type="PANTHER" id="PTHR43547">
    <property type="entry name" value="TWO-COMPONENT HISTIDINE KINASE"/>
    <property type="match status" value="1"/>
</dbReference>
<evidence type="ECO:0000259" key="5">
    <source>
        <dbReference type="PROSITE" id="PS50109"/>
    </source>
</evidence>
<proteinExistence type="predicted"/>